<evidence type="ECO:0000256" key="3">
    <source>
        <dbReference type="ARBA" id="ARBA00011738"/>
    </source>
</evidence>
<evidence type="ECO:0000256" key="14">
    <source>
        <dbReference type="ARBA" id="ARBA00059746"/>
    </source>
</evidence>
<dbReference type="InterPro" id="IPR014709">
    <property type="entry name" value="Glutathione_synthase_C_euk"/>
</dbReference>
<feature type="binding site" evidence="16">
    <location>
        <position position="387"/>
    </location>
    <ligand>
        <name>ATP</name>
        <dbReference type="ChEBI" id="CHEBI:30616"/>
    </ligand>
</feature>
<dbReference type="GO" id="GO:0000287">
    <property type="term" value="F:magnesium ion binding"/>
    <property type="evidence" value="ECO:0007669"/>
    <property type="project" value="UniProtKB-UniRule"/>
</dbReference>
<dbReference type="PIRSF" id="PIRSF001558">
    <property type="entry name" value="GSHase"/>
    <property type="match status" value="1"/>
</dbReference>
<sequence>MATSSPPTKDSCVPLPLDPEVLNDLQASSKDWALTHGLVVMYMAPDQICCPDRITYVPHTLLPSPVPRRLFERMVSLQPHINLLMHRVAEDREFMTSALKSTIKVDDFTAKLFEIYEEMHQAGYTKPVKLTLLRSDYMIDTTSPQHAMKQIEINTMASSFGGLSANLTHLHKYTLGLHSSEDNFEVNIPENKSVEALAEGMVKAWQLYGRREAVVCYMVCCPEQNIFDQRLLEFMMKKKDSGIRVIRRSLTDVGKRGRLSEDRRLFVDGSEVAVVYYRVGYVPSHFCCGEKAWDAKLLAEKSLAVTCPSIDWHLAGTKKIQQELSRPGVLEKFLDNPEIIDDIRATFAGQYHLELNEEGDAAAAMGIQNPEGYVLKPQREGGGNNFYGEELSQKLRELEGKEERAAYILMERVQPQVVSNYEVRGNQPVEMKDMVSELGIFGIFVSKGSDTVLNTSAGQLLRTKNIKTDEGGLMTGSSCMDSPYLV</sequence>
<comment type="subunit">
    <text evidence="3">Homodimer.</text>
</comment>
<keyword evidence="9 15" id="KW-0547">Nucleotide-binding</keyword>
<dbReference type="FunFam" id="3.30.1490.50:FF:000001">
    <property type="entry name" value="Glutathione synthetase"/>
    <property type="match status" value="1"/>
</dbReference>
<dbReference type="Pfam" id="PF03917">
    <property type="entry name" value="GSH_synth_ATP"/>
    <property type="match status" value="1"/>
</dbReference>
<keyword evidence="10 15" id="KW-0067">ATP-binding</keyword>
<evidence type="ECO:0000256" key="6">
    <source>
        <dbReference type="ARBA" id="ARBA00022598"/>
    </source>
</evidence>
<feature type="domain" description="Glutathione synthase substrate-binding" evidence="18">
    <location>
        <begin position="214"/>
        <end position="315"/>
    </location>
</feature>
<dbReference type="FunFam" id="3.40.50.1760:FF:000001">
    <property type="entry name" value="Glutathione synthetase"/>
    <property type="match status" value="1"/>
</dbReference>
<evidence type="ECO:0000313" key="19">
    <source>
        <dbReference type="EnsemblMetazoa" id="XP_038067934.1"/>
    </source>
</evidence>
<reference evidence="19" key="1">
    <citation type="submission" date="2022-11" db="UniProtKB">
        <authorList>
            <consortium name="EnsemblMetazoa"/>
        </authorList>
    </citation>
    <scope>IDENTIFICATION</scope>
</reference>
<dbReference type="InterPro" id="IPR005615">
    <property type="entry name" value="Glutathione_synthase"/>
</dbReference>
<protein>
    <recommendedName>
        <fullName evidence="5 15">Glutathione synthetase</fullName>
        <shortName evidence="15">GSH-S</shortName>
        <ecNumber evidence="4 15">6.3.2.3</ecNumber>
    </recommendedName>
</protein>
<dbReference type="PANTHER" id="PTHR11130:SF0">
    <property type="entry name" value="GLUTATHIONE SYNTHETASE"/>
    <property type="match status" value="1"/>
</dbReference>
<evidence type="ECO:0000256" key="16">
    <source>
        <dbReference type="PIRSR" id="PIRSR001558-1"/>
    </source>
</evidence>
<dbReference type="InterPro" id="IPR014042">
    <property type="entry name" value="Glutathione_synthase_a-hlx"/>
</dbReference>
<evidence type="ECO:0000256" key="15">
    <source>
        <dbReference type="PIRNR" id="PIRNR001558"/>
    </source>
</evidence>
<dbReference type="EnsemblMetazoa" id="XM_038212003.1">
    <property type="protein sequence ID" value="XP_038067931.1"/>
    <property type="gene ID" value="LOC119737558"/>
</dbReference>
<comment type="function">
    <text evidence="14">Catalyzes the production of glutathione from gamma-glutamylcysteine and glycine in an ATP-dependent manner. Glutathione (gamma-glutamylcysteinylglycine, GSH) is the most abundant intracellular thiol in living aerobic cells and is required for numerous processes including the protection of cells against oxidative damage, amino acid transport, the detoxification of foreign compounds, the maintenance of protein sulfhydryl groups in a reduced state and acts as a cofactor for a number of enzymes. Participates in ophthalmate biosynthesis in hepatocytes.</text>
</comment>
<evidence type="ECO:0000256" key="13">
    <source>
        <dbReference type="ARBA" id="ARBA00052123"/>
    </source>
</evidence>
<evidence type="ECO:0000256" key="17">
    <source>
        <dbReference type="PIRSR" id="PIRSR001558-2"/>
    </source>
</evidence>
<feature type="binding site" evidence="16">
    <location>
        <position position="152"/>
    </location>
    <ligand>
        <name>ATP</name>
        <dbReference type="ChEBI" id="CHEBI:30616"/>
    </ligand>
</feature>
<dbReference type="EnsemblMetazoa" id="XM_038212006.1">
    <property type="protein sequence ID" value="XP_038067934.1"/>
    <property type="gene ID" value="LOC119737558"/>
</dbReference>
<evidence type="ECO:0000256" key="1">
    <source>
        <dbReference type="ARBA" id="ARBA00004965"/>
    </source>
</evidence>
<keyword evidence="20" id="KW-1185">Reference proteome</keyword>
<dbReference type="NCBIfam" id="TIGR01986">
    <property type="entry name" value="glut_syn_euk"/>
    <property type="match status" value="1"/>
</dbReference>
<feature type="binding site" evidence="16">
    <location>
        <position position="229"/>
    </location>
    <ligand>
        <name>substrate</name>
    </ligand>
</feature>
<dbReference type="Pfam" id="PF03199">
    <property type="entry name" value="GSH_synthase"/>
    <property type="match status" value="1"/>
</dbReference>
<dbReference type="Gene3D" id="3.30.1490.50">
    <property type="match status" value="1"/>
</dbReference>
<evidence type="ECO:0000259" key="18">
    <source>
        <dbReference type="Pfam" id="PF03199"/>
    </source>
</evidence>
<comment type="pathway">
    <text evidence="1 15">Sulfur metabolism; glutathione biosynthesis; glutathione from L-cysteine and L-glutamate: step 2/2.</text>
</comment>
<dbReference type="GO" id="GO:0005829">
    <property type="term" value="C:cytosol"/>
    <property type="evidence" value="ECO:0007669"/>
    <property type="project" value="TreeGrafter"/>
</dbReference>
<dbReference type="InterPro" id="IPR037013">
    <property type="entry name" value="GSH-S_sub-bd_sf"/>
</dbReference>
<dbReference type="OrthoDB" id="2020073at2759"/>
<dbReference type="RefSeq" id="XP_038067933.1">
    <property type="nucleotide sequence ID" value="XM_038212005.1"/>
</dbReference>
<feature type="binding site" evidence="16">
    <location>
        <begin position="376"/>
        <end position="385"/>
    </location>
    <ligand>
        <name>ATP</name>
        <dbReference type="ChEBI" id="CHEBI:30616"/>
    </ligand>
</feature>
<keyword evidence="7 15" id="KW-0317">Glutathione biosynthesis</keyword>
<dbReference type="Gene3D" id="1.10.1080.10">
    <property type="entry name" value="Glutathione Synthetase, Chain A, domain 3"/>
    <property type="match status" value="1"/>
</dbReference>
<dbReference type="EC" id="6.3.2.3" evidence="4 15"/>
<comment type="catalytic activity">
    <reaction evidence="12">
        <text>gamma-L-glutamyl-L-cysteine + glycine + ATP = glutathione + ADP + phosphate + H(+)</text>
        <dbReference type="Rhea" id="RHEA:13557"/>
        <dbReference type="ChEBI" id="CHEBI:15378"/>
        <dbReference type="ChEBI" id="CHEBI:30616"/>
        <dbReference type="ChEBI" id="CHEBI:43474"/>
        <dbReference type="ChEBI" id="CHEBI:57305"/>
        <dbReference type="ChEBI" id="CHEBI:57925"/>
        <dbReference type="ChEBI" id="CHEBI:58173"/>
        <dbReference type="ChEBI" id="CHEBI:456216"/>
        <dbReference type="EC" id="6.3.2.3"/>
    </reaction>
    <physiologicalReaction direction="left-to-right" evidence="12">
        <dbReference type="Rhea" id="RHEA:13558"/>
    </physiologicalReaction>
</comment>
<dbReference type="Gene3D" id="3.40.50.1760">
    <property type="entry name" value="Glutathione synthase, substrate-binding domain superfamily, eukaryotic"/>
    <property type="match status" value="1"/>
</dbReference>
<dbReference type="PANTHER" id="PTHR11130">
    <property type="entry name" value="GLUTATHIONE SYNTHETASE"/>
    <property type="match status" value="1"/>
</dbReference>
<name>A0A914AWP4_PATMI</name>
<accession>A0A914AWP4</accession>
<dbReference type="RefSeq" id="XP_038067931.1">
    <property type="nucleotide sequence ID" value="XM_038212003.1"/>
</dbReference>
<feature type="binding site" evidence="16">
    <location>
        <position position="464"/>
    </location>
    <ligand>
        <name>ATP</name>
        <dbReference type="ChEBI" id="CHEBI:30616"/>
    </ligand>
</feature>
<feature type="binding site" evidence="16">
    <location>
        <position position="437"/>
    </location>
    <ligand>
        <name>ATP</name>
        <dbReference type="ChEBI" id="CHEBI:30616"/>
    </ligand>
</feature>
<evidence type="ECO:0000256" key="8">
    <source>
        <dbReference type="ARBA" id="ARBA00022723"/>
    </source>
</evidence>
<dbReference type="Gene3D" id="3.30.470.20">
    <property type="entry name" value="ATP-grasp fold, B domain"/>
    <property type="match status" value="1"/>
</dbReference>
<keyword evidence="11 15" id="KW-0460">Magnesium</keyword>
<feature type="binding site" evidence="17">
    <location>
        <position position="152"/>
    </location>
    <ligand>
        <name>Mg(2+)</name>
        <dbReference type="ChEBI" id="CHEBI:18420"/>
    </ligand>
</feature>
<keyword evidence="8 15" id="KW-0479">Metal-binding</keyword>
<dbReference type="SUPFAM" id="SSF52440">
    <property type="entry name" value="PreATP-grasp domain"/>
    <property type="match status" value="1"/>
</dbReference>
<dbReference type="RefSeq" id="XP_038067934.1">
    <property type="nucleotide sequence ID" value="XM_038212006.1"/>
</dbReference>
<feature type="binding site" evidence="17">
    <location>
        <position position="154"/>
    </location>
    <ligand>
        <name>Mg(2+)</name>
        <dbReference type="ChEBI" id="CHEBI:18420"/>
    </ligand>
</feature>
<evidence type="ECO:0000256" key="5">
    <source>
        <dbReference type="ARBA" id="ARBA00020821"/>
    </source>
</evidence>
<keyword evidence="6 15" id="KW-0436">Ligase</keyword>
<comment type="catalytic activity">
    <reaction evidence="13">
        <text>gamma-L-glutamyl-(2S)-2-aminobutanoate + glycine + ATP = ophthalmate + ADP + phosphate + H(+)</text>
        <dbReference type="Rhea" id="RHEA:72075"/>
        <dbReference type="ChEBI" id="CHEBI:15378"/>
        <dbReference type="ChEBI" id="CHEBI:30616"/>
        <dbReference type="ChEBI" id="CHEBI:43474"/>
        <dbReference type="ChEBI" id="CHEBI:57305"/>
        <dbReference type="ChEBI" id="CHEBI:189406"/>
        <dbReference type="ChEBI" id="CHEBI:189750"/>
        <dbReference type="ChEBI" id="CHEBI:456216"/>
    </reaction>
    <physiologicalReaction direction="left-to-right" evidence="13">
        <dbReference type="Rhea" id="RHEA:72076"/>
    </physiologicalReaction>
</comment>
<evidence type="ECO:0000256" key="4">
    <source>
        <dbReference type="ARBA" id="ARBA00012214"/>
    </source>
</evidence>
<comment type="cofactor">
    <cofactor evidence="15 17">
        <name>Mg(2+)</name>
        <dbReference type="ChEBI" id="CHEBI:18420"/>
    </cofactor>
    <text evidence="15 17">Binds 1 Mg(2+) ion per subunit.</text>
</comment>
<dbReference type="InterPro" id="IPR016185">
    <property type="entry name" value="PreATP-grasp_dom_sf"/>
</dbReference>
<dbReference type="SUPFAM" id="SSF56059">
    <property type="entry name" value="Glutathione synthetase ATP-binding domain-like"/>
    <property type="match status" value="1"/>
</dbReference>
<comment type="similarity">
    <text evidence="2 15">Belongs to the eukaryotic GSH synthase family.</text>
</comment>
<dbReference type="InterPro" id="IPR004887">
    <property type="entry name" value="GSH_synth_subst-bd"/>
</dbReference>
<feature type="binding site" evidence="16">
    <location>
        <position position="470"/>
    </location>
    <ligand>
        <name>ATP</name>
        <dbReference type="ChEBI" id="CHEBI:30616"/>
    </ligand>
</feature>
<dbReference type="OMA" id="NGLVMYP"/>
<evidence type="ECO:0000256" key="10">
    <source>
        <dbReference type="ARBA" id="ARBA00022840"/>
    </source>
</evidence>
<feature type="binding site" evidence="16">
    <location>
        <position position="134"/>
    </location>
    <ligand>
        <name>substrate</name>
    </ligand>
</feature>
<dbReference type="Gene3D" id="3.30.1490.80">
    <property type="match status" value="1"/>
</dbReference>
<feature type="binding site" evidence="16">
    <location>
        <position position="318"/>
    </location>
    <ligand>
        <name>ATP</name>
        <dbReference type="ChEBI" id="CHEBI:30616"/>
    </ligand>
</feature>
<evidence type="ECO:0000256" key="12">
    <source>
        <dbReference type="ARBA" id="ARBA00048871"/>
    </source>
</evidence>
<dbReference type="Proteomes" id="UP000887568">
    <property type="component" value="Unplaced"/>
</dbReference>
<evidence type="ECO:0000313" key="20">
    <source>
        <dbReference type="Proteomes" id="UP000887568"/>
    </source>
</evidence>
<evidence type="ECO:0000256" key="2">
    <source>
        <dbReference type="ARBA" id="ARBA00010385"/>
    </source>
</evidence>
<evidence type="ECO:0000256" key="9">
    <source>
        <dbReference type="ARBA" id="ARBA00022741"/>
    </source>
</evidence>
<dbReference type="GO" id="GO:0043295">
    <property type="term" value="F:glutathione binding"/>
    <property type="evidence" value="ECO:0007669"/>
    <property type="project" value="UniProtKB-UniRule"/>
</dbReference>
<evidence type="ECO:0000256" key="11">
    <source>
        <dbReference type="ARBA" id="ARBA00022842"/>
    </source>
</evidence>
<dbReference type="AlphaFoldDB" id="A0A914AWP4"/>
<dbReference type="GO" id="GO:0005524">
    <property type="term" value="F:ATP binding"/>
    <property type="evidence" value="ECO:0007669"/>
    <property type="project" value="UniProtKB-UniRule"/>
</dbReference>
<dbReference type="EnsemblMetazoa" id="XM_038212005.1">
    <property type="protein sequence ID" value="XP_038067933.1"/>
    <property type="gene ID" value="LOC119737558"/>
</dbReference>
<dbReference type="InterPro" id="IPR014049">
    <property type="entry name" value="Glutathione_synthase_N_euk"/>
</dbReference>
<feature type="binding site" evidence="17">
    <location>
        <position position="380"/>
    </location>
    <ligand>
        <name>Mg(2+)</name>
        <dbReference type="ChEBI" id="CHEBI:18420"/>
    </ligand>
</feature>
<dbReference type="GO" id="GO:0004363">
    <property type="term" value="F:glutathione synthase activity"/>
    <property type="evidence" value="ECO:0007669"/>
    <property type="project" value="UniProtKB-UniRule"/>
</dbReference>
<proteinExistence type="inferred from homology"/>
<organism evidence="19 20">
    <name type="scientific">Patiria miniata</name>
    <name type="common">Bat star</name>
    <name type="synonym">Asterina miniata</name>
    <dbReference type="NCBI Taxonomy" id="46514"/>
    <lineage>
        <taxon>Eukaryota</taxon>
        <taxon>Metazoa</taxon>
        <taxon>Echinodermata</taxon>
        <taxon>Eleutherozoa</taxon>
        <taxon>Asterozoa</taxon>
        <taxon>Asteroidea</taxon>
        <taxon>Valvatacea</taxon>
        <taxon>Valvatida</taxon>
        <taxon>Asterinidae</taxon>
        <taxon>Patiria</taxon>
    </lineage>
</organism>
<dbReference type="GeneID" id="119737558"/>
<feature type="binding site" evidence="16">
    <location>
        <position position="462"/>
    </location>
    <ligand>
        <name>substrate</name>
    </ligand>
</feature>
<evidence type="ECO:0000256" key="7">
    <source>
        <dbReference type="ARBA" id="ARBA00022684"/>
    </source>
</evidence>